<keyword evidence="6" id="KW-0732">Signal</keyword>
<evidence type="ECO:0000256" key="6">
    <source>
        <dbReference type="ARBA" id="ARBA00022729"/>
    </source>
</evidence>
<dbReference type="SMART" id="SM00192">
    <property type="entry name" value="LDLa"/>
    <property type="match status" value="2"/>
</dbReference>
<feature type="domain" description="EGF-like" evidence="16">
    <location>
        <begin position="106"/>
        <end position="140"/>
    </location>
</feature>
<dbReference type="Gene3D" id="4.10.400.10">
    <property type="entry name" value="Low-density Lipoprotein Receptor"/>
    <property type="match status" value="2"/>
</dbReference>
<dbReference type="Pfam" id="PF12662">
    <property type="entry name" value="cEGF"/>
    <property type="match status" value="1"/>
</dbReference>
<keyword evidence="3" id="KW-0245">EGF-like domain</keyword>
<dbReference type="SMART" id="SM00179">
    <property type="entry name" value="EGF_CA"/>
    <property type="match status" value="1"/>
</dbReference>
<evidence type="ECO:0000313" key="17">
    <source>
        <dbReference type="Ensembl" id="ENSSOCP00000021922.1"/>
    </source>
</evidence>
<name>A0A8D0FZ34_STROC</name>
<feature type="disulfide bond" evidence="13">
    <location>
        <begin position="48"/>
        <end position="63"/>
    </location>
</feature>
<dbReference type="GO" id="GO:0005509">
    <property type="term" value="F:calcium ion binding"/>
    <property type="evidence" value="ECO:0007669"/>
    <property type="project" value="InterPro"/>
</dbReference>
<dbReference type="AlphaFoldDB" id="A0A8D0FZ34"/>
<dbReference type="PROSITE" id="PS01209">
    <property type="entry name" value="LDLRA_1"/>
    <property type="match status" value="2"/>
</dbReference>
<dbReference type="SUPFAM" id="SSF63825">
    <property type="entry name" value="YWTD domain"/>
    <property type="match status" value="1"/>
</dbReference>
<comment type="subcellular location">
    <subcellularLocation>
        <location evidence="1">Membrane</location>
        <topology evidence="1">Single-pass type I membrane protein</topology>
    </subcellularLocation>
</comment>
<keyword evidence="10 13" id="KW-1015">Disulfide bond</keyword>
<reference evidence="17" key="2">
    <citation type="submission" date="2025-09" db="UniProtKB">
        <authorList>
            <consortium name="Ensembl"/>
        </authorList>
    </citation>
    <scope>IDENTIFICATION</scope>
</reference>
<sequence>YLTPSIQLCTPLDPSPPSALALPTAPKECGPAEFPCQSGQCVALALRCDGDHDCWDGSDEEGCPPTPCQSHEYPCGLGACLNASLVCDGQQDCVDGSDEGGNCSLPCQRSCTHLCYPSPQGPRCWCDPGYQLAEDGLSCRDINECTEWGEGACSQTCLNAPGSYSCGCLPGYLLEPDDVQAVLTDLPTTAGSQGLPPHRALPLAKVGRLTAIDYAVKDKSLYFAEVGGDSIGLLRLKDWGRLSWKQAVAVEGTVTSLALDWLSGNLYWIGGQPPNIRVAAPGGRWVLVLLSEGLRGAAWLALCPPASTMCFVTVASSRGPSSTVECAAMDGTGRRAVWRRAQAPTGLTFGGAGTRLYWADRGECGLSQSTAGDSGGTGTRSTGHKQRGLCPALPAQPCRAAVPLLPRLPAGAWGGMHNGTALPGPTPGLP</sequence>
<comment type="similarity">
    <text evidence="2">Belongs to the LDLR family.</text>
</comment>
<evidence type="ECO:0000256" key="5">
    <source>
        <dbReference type="ARBA" id="ARBA00022692"/>
    </source>
</evidence>
<comment type="caution">
    <text evidence="13">Lacks conserved residue(s) required for the propagation of feature annotation.</text>
</comment>
<dbReference type="PANTHER" id="PTHR22722:SF12">
    <property type="entry name" value="EGF-LIKE DOMAIN-CONTAINING PROTEIN"/>
    <property type="match status" value="1"/>
</dbReference>
<evidence type="ECO:0000256" key="13">
    <source>
        <dbReference type="PROSITE-ProRule" id="PRU00124"/>
    </source>
</evidence>
<dbReference type="InterPro" id="IPR000742">
    <property type="entry name" value="EGF"/>
</dbReference>
<dbReference type="InterPro" id="IPR023415">
    <property type="entry name" value="LDLR_class-A_CS"/>
</dbReference>
<dbReference type="SMART" id="SM00135">
    <property type="entry name" value="LY"/>
    <property type="match status" value="3"/>
</dbReference>
<evidence type="ECO:0000256" key="12">
    <source>
        <dbReference type="ARBA" id="ARBA00023180"/>
    </source>
</evidence>
<keyword evidence="18" id="KW-1185">Reference proteome</keyword>
<keyword evidence="4" id="KW-0254">Endocytosis</keyword>
<reference evidence="17" key="1">
    <citation type="submission" date="2025-08" db="UniProtKB">
        <authorList>
            <consortium name="Ensembl"/>
        </authorList>
    </citation>
    <scope>IDENTIFICATION</scope>
</reference>
<dbReference type="InterPro" id="IPR018097">
    <property type="entry name" value="EGF_Ca-bd_CS"/>
</dbReference>
<accession>A0A8D0FZ34</accession>
<organism evidence="17 18">
    <name type="scientific">Strix occidentalis caurina</name>
    <name type="common">northern spotted owl</name>
    <dbReference type="NCBI Taxonomy" id="311401"/>
    <lineage>
        <taxon>Eukaryota</taxon>
        <taxon>Metazoa</taxon>
        <taxon>Chordata</taxon>
        <taxon>Craniata</taxon>
        <taxon>Vertebrata</taxon>
        <taxon>Euteleostomi</taxon>
        <taxon>Archelosauria</taxon>
        <taxon>Archosauria</taxon>
        <taxon>Dinosauria</taxon>
        <taxon>Saurischia</taxon>
        <taxon>Theropoda</taxon>
        <taxon>Coelurosauria</taxon>
        <taxon>Aves</taxon>
        <taxon>Neognathae</taxon>
        <taxon>Neoaves</taxon>
        <taxon>Telluraves</taxon>
        <taxon>Strigiformes</taxon>
        <taxon>Strigidae</taxon>
        <taxon>Strix</taxon>
    </lineage>
</organism>
<feature type="disulfide bond" evidence="13">
    <location>
        <begin position="75"/>
        <end position="93"/>
    </location>
</feature>
<evidence type="ECO:0000256" key="3">
    <source>
        <dbReference type="ARBA" id="ARBA00022536"/>
    </source>
</evidence>
<dbReference type="InterPro" id="IPR051221">
    <property type="entry name" value="LDLR-related"/>
</dbReference>
<dbReference type="Pfam" id="PF00057">
    <property type="entry name" value="Ldl_recept_a"/>
    <property type="match status" value="2"/>
</dbReference>
<keyword evidence="7" id="KW-0677">Repeat</keyword>
<dbReference type="GO" id="GO:0016324">
    <property type="term" value="C:apical plasma membrane"/>
    <property type="evidence" value="ECO:0007669"/>
    <property type="project" value="TreeGrafter"/>
</dbReference>
<dbReference type="CDD" id="cd00054">
    <property type="entry name" value="EGF_CA"/>
    <property type="match status" value="1"/>
</dbReference>
<dbReference type="Ensembl" id="ENSSOCT00000022468.1">
    <property type="protein sequence ID" value="ENSSOCP00000021922.1"/>
    <property type="gene ID" value="ENSSOCG00000016330.1"/>
</dbReference>
<dbReference type="GO" id="GO:0043235">
    <property type="term" value="C:receptor complex"/>
    <property type="evidence" value="ECO:0007669"/>
    <property type="project" value="TreeGrafter"/>
</dbReference>
<protein>
    <submittedName>
        <fullName evidence="17">Uncharacterized protein</fullName>
    </submittedName>
</protein>
<evidence type="ECO:0000256" key="8">
    <source>
        <dbReference type="ARBA" id="ARBA00022989"/>
    </source>
</evidence>
<keyword evidence="11" id="KW-0675">Receptor</keyword>
<dbReference type="InterPro" id="IPR011042">
    <property type="entry name" value="6-blade_b-propeller_TolB-like"/>
</dbReference>
<dbReference type="FunFam" id="4.10.400.10:FF:000113">
    <property type="entry name" value="Low-density lipoprotein receptor-related protein 8"/>
    <property type="match status" value="1"/>
</dbReference>
<dbReference type="GO" id="GO:0006898">
    <property type="term" value="P:receptor-mediated endocytosis"/>
    <property type="evidence" value="ECO:0007669"/>
    <property type="project" value="TreeGrafter"/>
</dbReference>
<keyword evidence="9" id="KW-0472">Membrane</keyword>
<dbReference type="PRINTS" id="PR00261">
    <property type="entry name" value="LDLRECEPTOR"/>
</dbReference>
<evidence type="ECO:0000259" key="16">
    <source>
        <dbReference type="SMART" id="SM00181"/>
    </source>
</evidence>
<proteinExistence type="inferred from homology"/>
<dbReference type="Proteomes" id="UP000694551">
    <property type="component" value="Unplaced"/>
</dbReference>
<dbReference type="InterPro" id="IPR001881">
    <property type="entry name" value="EGF-like_Ca-bd_dom"/>
</dbReference>
<evidence type="ECO:0000313" key="18">
    <source>
        <dbReference type="Proteomes" id="UP000694551"/>
    </source>
</evidence>
<evidence type="ECO:0000256" key="14">
    <source>
        <dbReference type="SAM" id="MobiDB-lite"/>
    </source>
</evidence>
<dbReference type="PROSITE" id="PS50068">
    <property type="entry name" value="LDLRA_2"/>
    <property type="match status" value="2"/>
</dbReference>
<keyword evidence="12" id="KW-0325">Glycoprotein</keyword>
<evidence type="ECO:0000256" key="4">
    <source>
        <dbReference type="ARBA" id="ARBA00022583"/>
    </source>
</evidence>
<feature type="disulfide bond" evidence="13">
    <location>
        <begin position="36"/>
        <end position="54"/>
    </location>
</feature>
<dbReference type="PANTHER" id="PTHR22722">
    <property type="entry name" value="LOW-DENSITY LIPOPROTEIN RECEPTOR-RELATED PROTEIN 2-RELATED"/>
    <property type="match status" value="1"/>
</dbReference>
<feature type="domain" description="EGF-like" evidence="16">
    <location>
        <begin position="144"/>
        <end position="185"/>
    </location>
</feature>
<dbReference type="FunFam" id="2.10.25.10:FF:000009">
    <property type="entry name" value="Low-density lipoprotein receptor isoform 1"/>
    <property type="match status" value="1"/>
</dbReference>
<evidence type="ECO:0000259" key="15">
    <source>
        <dbReference type="SMART" id="SM00179"/>
    </source>
</evidence>
<evidence type="ECO:0000256" key="2">
    <source>
        <dbReference type="ARBA" id="ARBA00009939"/>
    </source>
</evidence>
<keyword evidence="5" id="KW-0812">Transmembrane</keyword>
<dbReference type="InterPro" id="IPR000033">
    <property type="entry name" value="LDLR_classB_rpt"/>
</dbReference>
<evidence type="ECO:0000256" key="9">
    <source>
        <dbReference type="ARBA" id="ARBA00023136"/>
    </source>
</evidence>
<dbReference type="PROSITE" id="PS01187">
    <property type="entry name" value="EGF_CA"/>
    <property type="match status" value="1"/>
</dbReference>
<dbReference type="SMART" id="SM00181">
    <property type="entry name" value="EGF"/>
    <property type="match status" value="2"/>
</dbReference>
<feature type="disulfide bond" evidence="13">
    <location>
        <begin position="68"/>
        <end position="80"/>
    </location>
</feature>
<evidence type="ECO:0000256" key="10">
    <source>
        <dbReference type="ARBA" id="ARBA00023157"/>
    </source>
</evidence>
<feature type="region of interest" description="Disordered" evidence="14">
    <location>
        <begin position="368"/>
        <end position="388"/>
    </location>
</feature>
<dbReference type="InterPro" id="IPR002172">
    <property type="entry name" value="LDrepeatLR_classA_rpt"/>
</dbReference>
<evidence type="ECO:0000256" key="1">
    <source>
        <dbReference type="ARBA" id="ARBA00004479"/>
    </source>
</evidence>
<dbReference type="CDD" id="cd00112">
    <property type="entry name" value="LDLa"/>
    <property type="match status" value="2"/>
</dbReference>
<dbReference type="InterPro" id="IPR026823">
    <property type="entry name" value="cEGF"/>
</dbReference>
<dbReference type="InterPro" id="IPR036055">
    <property type="entry name" value="LDL_receptor-like_sf"/>
</dbReference>
<evidence type="ECO:0000256" key="11">
    <source>
        <dbReference type="ARBA" id="ARBA00023170"/>
    </source>
</evidence>
<dbReference type="GO" id="GO:0042562">
    <property type="term" value="F:hormone binding"/>
    <property type="evidence" value="ECO:0007669"/>
    <property type="project" value="TreeGrafter"/>
</dbReference>
<feature type="domain" description="EGF-like calcium-binding" evidence="15">
    <location>
        <begin position="141"/>
        <end position="179"/>
    </location>
</feature>
<dbReference type="Gene3D" id="2.10.25.10">
    <property type="entry name" value="Laminin"/>
    <property type="match status" value="2"/>
</dbReference>
<feature type="disulfide bond" evidence="13">
    <location>
        <begin position="29"/>
        <end position="41"/>
    </location>
</feature>
<keyword evidence="8" id="KW-1133">Transmembrane helix</keyword>
<evidence type="ECO:0000256" key="7">
    <source>
        <dbReference type="ARBA" id="ARBA00022737"/>
    </source>
</evidence>
<dbReference type="SUPFAM" id="SSF57196">
    <property type="entry name" value="EGF/Laminin"/>
    <property type="match status" value="2"/>
</dbReference>
<dbReference type="SUPFAM" id="SSF57424">
    <property type="entry name" value="LDL receptor-like module"/>
    <property type="match status" value="2"/>
</dbReference>
<dbReference type="Gene3D" id="2.120.10.30">
    <property type="entry name" value="TolB, C-terminal domain"/>
    <property type="match status" value="1"/>
</dbReference>